<organism evidence="9 12">
    <name type="scientific">Actinotignum timonense</name>
    <dbReference type="NCBI Taxonomy" id="1870995"/>
    <lineage>
        <taxon>Bacteria</taxon>
        <taxon>Bacillati</taxon>
        <taxon>Actinomycetota</taxon>
        <taxon>Actinomycetes</taxon>
        <taxon>Actinomycetales</taxon>
        <taxon>Actinomycetaceae</taxon>
        <taxon>Actinotignum</taxon>
    </lineage>
</organism>
<dbReference type="Gene3D" id="1.10.287.3510">
    <property type="match status" value="1"/>
</dbReference>
<dbReference type="Pfam" id="PF00420">
    <property type="entry name" value="Oxidored_q2"/>
    <property type="match status" value="1"/>
</dbReference>
<evidence type="ECO:0000256" key="1">
    <source>
        <dbReference type="ARBA" id="ARBA00004651"/>
    </source>
</evidence>
<feature type="compositionally biased region" description="Basic residues" evidence="7">
    <location>
        <begin position="156"/>
        <end position="169"/>
    </location>
</feature>
<name>A0AAW9HMT4_9ACTO</name>
<sequence length="218" mass="23565">MSVSLALILMCGVFVAVGVYLILERSLSRVILGLGCLSNGVNILFLIAGGRTGNPPFIGNGSPELWADPLVMAMMLTAIVITLATTGFLLAMAYRTWQLRDDDEVRDDVEDRAVAVRQQLEESSQRSEVGTDLQETSAEFRDETDTPAPRFGRLGRWNRRHPKRRRHRYVANPNATHGVDGSLGNGVNGANGRNAGRNGHPRGTGTAGRNGNAGGARR</sequence>
<evidence type="ECO:0000313" key="12">
    <source>
        <dbReference type="Proteomes" id="UP001288320"/>
    </source>
</evidence>
<gene>
    <name evidence="9" type="ORF">R6G74_06225</name>
    <name evidence="10" type="ORF">R6P33_02145</name>
</gene>
<evidence type="ECO:0000313" key="9">
    <source>
        <dbReference type="EMBL" id="MDY5140904.1"/>
    </source>
</evidence>
<keyword evidence="6 8" id="KW-0472">Membrane</keyword>
<comment type="subcellular location">
    <subcellularLocation>
        <location evidence="1">Cell membrane</location>
        <topology evidence="1">Multi-pass membrane protein</topology>
    </subcellularLocation>
</comment>
<dbReference type="Proteomes" id="UP001284901">
    <property type="component" value="Unassembled WGS sequence"/>
</dbReference>
<accession>A0AAW9HMT4</accession>
<feature type="compositionally biased region" description="Low complexity" evidence="7">
    <location>
        <begin position="190"/>
        <end position="204"/>
    </location>
</feature>
<dbReference type="RefSeq" id="WP_101595254.1">
    <property type="nucleotide sequence ID" value="NZ_CAUPFC010000018.1"/>
</dbReference>
<comment type="similarity">
    <text evidence="2">Belongs to the CPA3 antiporters (TC 2.A.63) subunit C family.</text>
</comment>
<dbReference type="EMBL" id="JAWNFY010000004">
    <property type="protein sequence ID" value="MDY5145826.1"/>
    <property type="molecule type" value="Genomic_DNA"/>
</dbReference>
<evidence type="ECO:0000256" key="2">
    <source>
        <dbReference type="ARBA" id="ARBA00010388"/>
    </source>
</evidence>
<dbReference type="InterPro" id="IPR050601">
    <property type="entry name" value="CPA3_antiporter_subunitC"/>
</dbReference>
<evidence type="ECO:0000256" key="3">
    <source>
        <dbReference type="ARBA" id="ARBA00022475"/>
    </source>
</evidence>
<evidence type="ECO:0000313" key="11">
    <source>
        <dbReference type="Proteomes" id="UP001284901"/>
    </source>
</evidence>
<dbReference type="EMBL" id="JAWNFV010000012">
    <property type="protein sequence ID" value="MDY5140904.1"/>
    <property type="molecule type" value="Genomic_DNA"/>
</dbReference>
<keyword evidence="4 8" id="KW-0812">Transmembrane</keyword>
<feature type="transmembrane region" description="Helical" evidence="8">
    <location>
        <begin position="6"/>
        <end position="23"/>
    </location>
</feature>
<evidence type="ECO:0000256" key="5">
    <source>
        <dbReference type="ARBA" id="ARBA00022989"/>
    </source>
</evidence>
<dbReference type="PANTHER" id="PTHR34583">
    <property type="entry name" value="ANTIPORTER SUBUNIT MNHC2-RELATED"/>
    <property type="match status" value="1"/>
</dbReference>
<dbReference type="GeneID" id="92813469"/>
<evidence type="ECO:0000256" key="4">
    <source>
        <dbReference type="ARBA" id="ARBA00022692"/>
    </source>
</evidence>
<proteinExistence type="inferred from homology"/>
<dbReference type="AlphaFoldDB" id="A0AAW9HMT4"/>
<feature type="region of interest" description="Disordered" evidence="7">
    <location>
        <begin position="118"/>
        <end position="218"/>
    </location>
</feature>
<evidence type="ECO:0000313" key="10">
    <source>
        <dbReference type="EMBL" id="MDY5145826.1"/>
    </source>
</evidence>
<evidence type="ECO:0000256" key="7">
    <source>
        <dbReference type="SAM" id="MobiDB-lite"/>
    </source>
</evidence>
<protein>
    <submittedName>
        <fullName evidence="9">Na(+)/H(+) antiporter subunit C</fullName>
    </submittedName>
</protein>
<feature type="transmembrane region" description="Helical" evidence="8">
    <location>
        <begin position="70"/>
        <end position="91"/>
    </location>
</feature>
<feature type="compositionally biased region" description="Gly residues" evidence="7">
    <location>
        <begin position="205"/>
        <end position="218"/>
    </location>
</feature>
<keyword evidence="5 8" id="KW-1133">Transmembrane helix</keyword>
<keyword evidence="11" id="KW-1185">Reference proteome</keyword>
<evidence type="ECO:0000256" key="6">
    <source>
        <dbReference type="ARBA" id="ARBA00023136"/>
    </source>
</evidence>
<comment type="caution">
    <text evidence="9">The sequence shown here is derived from an EMBL/GenBank/DDBJ whole genome shotgun (WGS) entry which is preliminary data.</text>
</comment>
<evidence type="ECO:0000256" key="8">
    <source>
        <dbReference type="SAM" id="Phobius"/>
    </source>
</evidence>
<dbReference type="NCBIfam" id="NF005929">
    <property type="entry name" value="PRK07946.1"/>
    <property type="match status" value="1"/>
</dbReference>
<dbReference type="InterPro" id="IPR039428">
    <property type="entry name" value="NUOK/Mnh_C1-like"/>
</dbReference>
<dbReference type="GO" id="GO:0005886">
    <property type="term" value="C:plasma membrane"/>
    <property type="evidence" value="ECO:0007669"/>
    <property type="project" value="UniProtKB-SubCell"/>
</dbReference>
<reference evidence="9 11" key="1">
    <citation type="submission" date="2023-10" db="EMBL/GenBank/DDBJ databases">
        <title>Whole Genome based description of the genera Actinobaculum and Actinotignum reveals a complex phylogenetic relationship within the species included in the genus Actinotignum.</title>
        <authorList>
            <person name="Jensen C.S."/>
            <person name="Dargis R."/>
            <person name="Kemp M."/>
            <person name="Christensen J.J."/>
        </authorList>
    </citation>
    <scope>NUCLEOTIDE SEQUENCE</scope>
    <source>
        <strain evidence="10 11">SLA_B089</strain>
        <strain evidence="9">SLA_B245</strain>
    </source>
</reference>
<dbReference type="PANTHER" id="PTHR34583:SF2">
    <property type="entry name" value="ANTIPORTER SUBUNIT MNHC2-RELATED"/>
    <property type="match status" value="1"/>
</dbReference>
<dbReference type="Proteomes" id="UP001288320">
    <property type="component" value="Unassembled WGS sequence"/>
</dbReference>
<feature type="transmembrane region" description="Helical" evidence="8">
    <location>
        <begin position="30"/>
        <end position="50"/>
    </location>
</feature>
<keyword evidence="3" id="KW-1003">Cell membrane</keyword>